<dbReference type="AlphaFoldDB" id="A0AAV4GZU7"/>
<reference evidence="2 3" key="1">
    <citation type="journal article" date="2021" name="Elife">
        <title>Chloroplast acquisition without the gene transfer in kleptoplastic sea slugs, Plakobranchus ocellatus.</title>
        <authorList>
            <person name="Maeda T."/>
            <person name="Takahashi S."/>
            <person name="Yoshida T."/>
            <person name="Shimamura S."/>
            <person name="Takaki Y."/>
            <person name="Nagai Y."/>
            <person name="Toyoda A."/>
            <person name="Suzuki Y."/>
            <person name="Arimoto A."/>
            <person name="Ishii H."/>
            <person name="Satoh N."/>
            <person name="Nishiyama T."/>
            <person name="Hasebe M."/>
            <person name="Maruyama T."/>
            <person name="Minagawa J."/>
            <person name="Obokata J."/>
            <person name="Shigenobu S."/>
        </authorList>
    </citation>
    <scope>NUCLEOTIDE SEQUENCE [LARGE SCALE GENOMIC DNA]</scope>
</reference>
<feature type="transmembrane region" description="Helical" evidence="1">
    <location>
        <begin position="12"/>
        <end position="33"/>
    </location>
</feature>
<sequence length="407" mass="47573">MFHDDRGSWMTSFMSTVLLLFIFSYLYNVLLMIGGDYTRPYHISSYMGVSNSIFMKAAATGTWCGDFFTAWMVTDMMLQERLYPDWARPIRKWWNTGIRRILLFWIVVASTSFVVLFVIATDYINWDSLNRDFLHSNEISRAFLASFILCLDITIVMQDWDFPHFVGAIDVKLPGVNTAHVYFKIPKLLKTLEYWHVHISGKWFNYGILFIVILLDLNMWKNQIFYTPYQYGQYVDEFGRIYSVMDQYSLDNANSSTLTFEYRNVTINPDTKERYILGDTMMNARYHGYTKTVKMLAFVPSLAVFLTFGTMVAIYGRRAKPTQQDPYGGRLRKRRRRFNARKKWNSIRSWFQGSMPILRKWRTRRHTARETTETAHNENAVVEEGQGDGGNGEIAVVGAKAELEQVT</sequence>
<gene>
    <name evidence="2" type="ORF">ElyMa_006158300</name>
</gene>
<name>A0AAV4GZU7_9GAST</name>
<feature type="transmembrane region" description="Helical" evidence="1">
    <location>
        <begin position="101"/>
        <end position="119"/>
    </location>
</feature>
<dbReference type="EMBL" id="BMAT01012375">
    <property type="protein sequence ID" value="GFR90789.1"/>
    <property type="molecule type" value="Genomic_DNA"/>
</dbReference>
<feature type="transmembrane region" description="Helical" evidence="1">
    <location>
        <begin position="203"/>
        <end position="220"/>
    </location>
</feature>
<evidence type="ECO:0000313" key="3">
    <source>
        <dbReference type="Proteomes" id="UP000762676"/>
    </source>
</evidence>
<feature type="transmembrane region" description="Helical" evidence="1">
    <location>
        <begin position="295"/>
        <end position="315"/>
    </location>
</feature>
<comment type="caution">
    <text evidence="2">The sequence shown here is derived from an EMBL/GenBank/DDBJ whole genome shotgun (WGS) entry which is preliminary data.</text>
</comment>
<keyword evidence="1 2" id="KW-0812">Transmembrane</keyword>
<dbReference type="Pfam" id="PF15113">
    <property type="entry name" value="TMEM117"/>
    <property type="match status" value="1"/>
</dbReference>
<dbReference type="InterPro" id="IPR029370">
    <property type="entry name" value="TMEM117"/>
</dbReference>
<accession>A0AAV4GZU7</accession>
<keyword evidence="1" id="KW-1133">Transmembrane helix</keyword>
<evidence type="ECO:0000256" key="1">
    <source>
        <dbReference type="SAM" id="Phobius"/>
    </source>
</evidence>
<dbReference type="Proteomes" id="UP000762676">
    <property type="component" value="Unassembled WGS sequence"/>
</dbReference>
<proteinExistence type="predicted"/>
<keyword evidence="1" id="KW-0472">Membrane</keyword>
<protein>
    <submittedName>
        <fullName evidence="2">Transmembrane protein 117</fullName>
    </submittedName>
</protein>
<dbReference type="PANTHER" id="PTHR31226">
    <property type="entry name" value="TRANSMEMBRANE PROTEIN 117"/>
    <property type="match status" value="1"/>
</dbReference>
<dbReference type="PANTHER" id="PTHR31226:SF1">
    <property type="entry name" value="TRANSMEMBRANE PROTEIN 117"/>
    <property type="match status" value="1"/>
</dbReference>
<organism evidence="2 3">
    <name type="scientific">Elysia marginata</name>
    <dbReference type="NCBI Taxonomy" id="1093978"/>
    <lineage>
        <taxon>Eukaryota</taxon>
        <taxon>Metazoa</taxon>
        <taxon>Spiralia</taxon>
        <taxon>Lophotrochozoa</taxon>
        <taxon>Mollusca</taxon>
        <taxon>Gastropoda</taxon>
        <taxon>Heterobranchia</taxon>
        <taxon>Euthyneura</taxon>
        <taxon>Panpulmonata</taxon>
        <taxon>Sacoglossa</taxon>
        <taxon>Placobranchoidea</taxon>
        <taxon>Plakobranchidae</taxon>
        <taxon>Elysia</taxon>
    </lineage>
</organism>
<evidence type="ECO:0000313" key="2">
    <source>
        <dbReference type="EMBL" id="GFR90789.1"/>
    </source>
</evidence>
<keyword evidence="3" id="KW-1185">Reference proteome</keyword>
<dbReference type="GO" id="GO:0070059">
    <property type="term" value="P:intrinsic apoptotic signaling pathway in response to endoplasmic reticulum stress"/>
    <property type="evidence" value="ECO:0007669"/>
    <property type="project" value="TreeGrafter"/>
</dbReference>